<evidence type="ECO:0000313" key="1">
    <source>
        <dbReference type="EMBL" id="ONG37845.1"/>
    </source>
</evidence>
<gene>
    <name evidence="1" type="ORF">BKE30_13635</name>
</gene>
<comment type="caution">
    <text evidence="1">The sequence shown here is derived from an EMBL/GenBank/DDBJ whole genome shotgun (WGS) entry which is preliminary data.</text>
</comment>
<accession>A0A1S8CS72</accession>
<dbReference type="EMBL" id="MLCN01000043">
    <property type="protein sequence ID" value="ONG37845.1"/>
    <property type="molecule type" value="Genomic_DNA"/>
</dbReference>
<organism evidence="1 2">
    <name type="scientific">Alkanindiges hydrocarboniclasticus</name>
    <dbReference type="NCBI Taxonomy" id="1907941"/>
    <lineage>
        <taxon>Bacteria</taxon>
        <taxon>Pseudomonadati</taxon>
        <taxon>Pseudomonadota</taxon>
        <taxon>Gammaproteobacteria</taxon>
        <taxon>Moraxellales</taxon>
        <taxon>Moraxellaceae</taxon>
        <taxon>Alkanindiges</taxon>
    </lineage>
</organism>
<name>A0A1S8CS72_9GAMM</name>
<protein>
    <submittedName>
        <fullName evidence="1">Uncharacterized protein</fullName>
    </submittedName>
</protein>
<dbReference type="STRING" id="1907941.BKE30_13635"/>
<dbReference type="RefSeq" id="WP_076879152.1">
    <property type="nucleotide sequence ID" value="NZ_MLCN01000043.1"/>
</dbReference>
<keyword evidence="2" id="KW-1185">Reference proteome</keyword>
<proteinExistence type="predicted"/>
<sequence length="411" mass="47875">MILLLFVEYLSQFNYNYTTHTKPCELILMLQNDINNQVAKIAEKIGENFIALEGQVFTLFNIWKIDLTDGNNLRFFEFCIHQNDWVEQDQLNVKLTILKFNADLMLCSQDLSATSIDEMDCHEKRINNASEELWQALVHYAGRMTQKTIKEIHSTIHLALRAHPFFSRGYFFRQENIHTLFKTLNHMLYSHEFAVAMCIAFDHVCLQRYTHFFNEHKTVAHIFHHHVQMLPLLAIVGKGYLSNKQLFTTSDWFSQIGAGNHNSDPALIHWISRIGCPAKRLLIQQQDFLKWAVFFYNSNVVPTANRACFELILNALPAEINPAQLNRILVPASIAFEYIHNCLVYDEAFAILKKKDILRTLFTQWGTPNLNSRTEALRYLDEQVLNNLCLSNPLYFQRQPSGFEMLESVIH</sequence>
<dbReference type="AlphaFoldDB" id="A0A1S8CS72"/>
<dbReference type="Proteomes" id="UP000192132">
    <property type="component" value="Unassembled WGS sequence"/>
</dbReference>
<reference evidence="1 2" key="1">
    <citation type="submission" date="2016-10" db="EMBL/GenBank/DDBJ databases">
        <title>Draft Genome sequence of Alkanindiges sp. strain H1.</title>
        <authorList>
            <person name="Subhash Y."/>
            <person name="Lee S."/>
        </authorList>
    </citation>
    <scope>NUCLEOTIDE SEQUENCE [LARGE SCALE GENOMIC DNA]</scope>
    <source>
        <strain evidence="1 2">H1</strain>
    </source>
</reference>
<evidence type="ECO:0000313" key="2">
    <source>
        <dbReference type="Proteomes" id="UP000192132"/>
    </source>
</evidence>